<reference evidence="1 2" key="1">
    <citation type="submission" date="2017-09" db="EMBL/GenBank/DDBJ databases">
        <title>Depth-based differentiation of microbial function through sediment-hosted aquifers and enrichment of novel symbionts in the deep terrestrial subsurface.</title>
        <authorList>
            <person name="Probst A.J."/>
            <person name="Ladd B."/>
            <person name="Jarett J.K."/>
            <person name="Geller-Mcgrath D.E."/>
            <person name="Sieber C.M."/>
            <person name="Emerson J.B."/>
            <person name="Anantharaman K."/>
            <person name="Thomas B.C."/>
            <person name="Malmstrom R."/>
            <person name="Stieglmeier M."/>
            <person name="Klingl A."/>
            <person name="Woyke T."/>
            <person name="Ryan C.M."/>
            <person name="Banfield J.F."/>
        </authorList>
    </citation>
    <scope>NUCLEOTIDE SEQUENCE [LARGE SCALE GENOMIC DNA]</scope>
    <source>
        <strain evidence="1">CG17_big_fil_post_rev_8_21_14_2_50_48_46</strain>
    </source>
</reference>
<gene>
    <name evidence="1" type="ORF">COW36_07400</name>
</gene>
<name>A0A2M7G6U5_9BACT</name>
<organism evidence="1 2">
    <name type="scientific">bacterium (Candidatus Blackallbacteria) CG17_big_fil_post_rev_8_21_14_2_50_48_46</name>
    <dbReference type="NCBI Taxonomy" id="2014261"/>
    <lineage>
        <taxon>Bacteria</taxon>
        <taxon>Candidatus Blackallbacteria</taxon>
    </lineage>
</organism>
<sequence length="77" mass="9381">MIKLNRFIFIIIRYKFKNELLNIFRKNNFSSEYLVEQKGNKRPFLVGQKRLLDLLKEPAYLDGNFHRIVLAYRHQPL</sequence>
<comment type="caution">
    <text evidence="1">The sequence shown here is derived from an EMBL/GenBank/DDBJ whole genome shotgun (WGS) entry which is preliminary data.</text>
</comment>
<accession>A0A2M7G6U5</accession>
<dbReference type="AlphaFoldDB" id="A0A2M7G6U5"/>
<protein>
    <submittedName>
        <fullName evidence="1">Uncharacterized protein</fullName>
    </submittedName>
</protein>
<dbReference type="EMBL" id="PFFQ01000020">
    <property type="protein sequence ID" value="PIW17761.1"/>
    <property type="molecule type" value="Genomic_DNA"/>
</dbReference>
<evidence type="ECO:0000313" key="2">
    <source>
        <dbReference type="Proteomes" id="UP000231019"/>
    </source>
</evidence>
<dbReference type="Proteomes" id="UP000231019">
    <property type="component" value="Unassembled WGS sequence"/>
</dbReference>
<evidence type="ECO:0000313" key="1">
    <source>
        <dbReference type="EMBL" id="PIW17761.1"/>
    </source>
</evidence>
<proteinExistence type="predicted"/>